<evidence type="ECO:0000313" key="3">
    <source>
        <dbReference type="EMBL" id="OYO22162.1"/>
    </source>
</evidence>
<reference evidence="3 4" key="1">
    <citation type="submission" date="2017-07" db="EMBL/GenBank/DDBJ databases">
        <title>Draft whole genome sequences of clinical Proprionibacteriaceae strains.</title>
        <authorList>
            <person name="Bernier A.-M."/>
            <person name="Bernard K."/>
            <person name="Domingo M.-C."/>
        </authorList>
    </citation>
    <scope>NUCLEOTIDE SEQUENCE [LARGE SCALE GENOMIC DNA]</scope>
    <source>
        <strain evidence="3 4">NML 130396</strain>
    </source>
</reference>
<accession>A0A255H3R5</accession>
<dbReference type="Pfam" id="PF02481">
    <property type="entry name" value="DNA_processg_A"/>
    <property type="match status" value="1"/>
</dbReference>
<evidence type="ECO:0000313" key="4">
    <source>
        <dbReference type="Proteomes" id="UP000216311"/>
    </source>
</evidence>
<dbReference type="InterPro" id="IPR057666">
    <property type="entry name" value="DrpA_SLOG"/>
</dbReference>
<dbReference type="PANTHER" id="PTHR43022">
    <property type="entry name" value="PROTEIN SMF"/>
    <property type="match status" value="1"/>
</dbReference>
<dbReference type="RefSeq" id="WP_094363907.1">
    <property type="nucleotide sequence ID" value="NZ_NMVQ01000012.1"/>
</dbReference>
<name>A0A255H3R5_9ACTN</name>
<sequence length="381" mass="40123">MSPVSEVADAERWARMGLCCASDPADPALTALVEAEGAVAVWNSLSGALRDTPWGRRAAQVRLQVVQRHTEQHGARFVVPGDSEWPDQLDDLAGVGVPDHRLAGAPFGVWLLGPGHLAEWCHDSVAIVGSRASTSYGESVAADLAADLAGRGRTVVSGGAYGIDACAHRGAIAASGRTVAVLANGVEVGYPRGNNRLFEQLRSEQLICSELPPGEHPTRIRFLGRNRLIAALSLGTVMVEAGMRSGARNTMNWGQGLGRHLMAVPGPVTSVVSANPHKMIRDKEAELVTNADQVCELVAPMGQSLLPIERGRGRLLDGLDEVQRTVFEAVPGRGGLSAGELSARCGLDLMSVLDALAEVEDLGLVQQNERGGWKLVPGAVG</sequence>
<gene>
    <name evidence="3" type="ORF">CGZ93_09730</name>
</gene>
<feature type="domain" description="Smf/DprA SLOG" evidence="2">
    <location>
        <begin position="77"/>
        <end position="297"/>
    </location>
</feature>
<protein>
    <submittedName>
        <fullName evidence="3">DNA protecting protein DprA</fullName>
    </submittedName>
</protein>
<dbReference type="SUPFAM" id="SSF102405">
    <property type="entry name" value="MCP/YpsA-like"/>
    <property type="match status" value="1"/>
</dbReference>
<dbReference type="Gene3D" id="3.40.50.450">
    <property type="match status" value="1"/>
</dbReference>
<proteinExistence type="inferred from homology"/>
<dbReference type="AlphaFoldDB" id="A0A255H3R5"/>
<comment type="caution">
    <text evidence="3">The sequence shown here is derived from an EMBL/GenBank/DDBJ whole genome shotgun (WGS) entry which is preliminary data.</text>
</comment>
<evidence type="ECO:0000256" key="1">
    <source>
        <dbReference type="ARBA" id="ARBA00006525"/>
    </source>
</evidence>
<comment type="similarity">
    <text evidence="1">Belongs to the DprA/Smf family.</text>
</comment>
<dbReference type="OrthoDB" id="9785707at2"/>
<dbReference type="EMBL" id="NMVQ01000012">
    <property type="protein sequence ID" value="OYO22162.1"/>
    <property type="molecule type" value="Genomic_DNA"/>
</dbReference>
<dbReference type="GO" id="GO:0009294">
    <property type="term" value="P:DNA-mediated transformation"/>
    <property type="evidence" value="ECO:0007669"/>
    <property type="project" value="InterPro"/>
</dbReference>
<organism evidence="3 4">
    <name type="scientific">Enemella dayhoffiae</name>
    <dbReference type="NCBI Taxonomy" id="2016507"/>
    <lineage>
        <taxon>Bacteria</taxon>
        <taxon>Bacillati</taxon>
        <taxon>Actinomycetota</taxon>
        <taxon>Actinomycetes</taxon>
        <taxon>Propionibacteriales</taxon>
        <taxon>Propionibacteriaceae</taxon>
        <taxon>Enemella</taxon>
    </lineage>
</organism>
<dbReference type="InterPro" id="IPR003488">
    <property type="entry name" value="DprA"/>
</dbReference>
<keyword evidence="4" id="KW-1185">Reference proteome</keyword>
<evidence type="ECO:0000259" key="2">
    <source>
        <dbReference type="Pfam" id="PF02481"/>
    </source>
</evidence>
<dbReference type="Proteomes" id="UP000216311">
    <property type="component" value="Unassembled WGS sequence"/>
</dbReference>
<dbReference type="PANTHER" id="PTHR43022:SF1">
    <property type="entry name" value="PROTEIN SMF"/>
    <property type="match status" value="1"/>
</dbReference>